<evidence type="ECO:0000313" key="2">
    <source>
        <dbReference type="EMBL" id="BCB88738.1"/>
    </source>
</evidence>
<evidence type="ECO:0000256" key="1">
    <source>
        <dbReference type="SAM" id="MobiDB-lite"/>
    </source>
</evidence>
<organism evidence="2 3">
    <name type="scientific">Phytohabitans suffuscus</name>
    <dbReference type="NCBI Taxonomy" id="624315"/>
    <lineage>
        <taxon>Bacteria</taxon>
        <taxon>Bacillati</taxon>
        <taxon>Actinomycetota</taxon>
        <taxon>Actinomycetes</taxon>
        <taxon>Micromonosporales</taxon>
        <taxon>Micromonosporaceae</taxon>
    </lineage>
</organism>
<gene>
    <name evidence="2" type="ORF">Psuf_060510</name>
</gene>
<dbReference type="AlphaFoldDB" id="A0A6F8YS26"/>
<keyword evidence="3" id="KW-1185">Reference proteome</keyword>
<sequence length="66" mass="7103">MLRAHLPAEAVLDGELIVWEADRGVDPVRLLQRLTNVATPAGRTPNQLYAEPGKPLPLTVLPPPSA</sequence>
<reference evidence="2 3" key="1">
    <citation type="submission" date="2020-03" db="EMBL/GenBank/DDBJ databases">
        <title>Whole genome shotgun sequence of Phytohabitans suffuscus NBRC 105367.</title>
        <authorList>
            <person name="Komaki H."/>
            <person name="Tamura T."/>
        </authorList>
    </citation>
    <scope>NUCLEOTIDE SEQUENCE [LARGE SCALE GENOMIC DNA]</scope>
    <source>
        <strain evidence="2 3">NBRC 105367</strain>
    </source>
</reference>
<feature type="region of interest" description="Disordered" evidence="1">
    <location>
        <begin position="42"/>
        <end position="66"/>
    </location>
</feature>
<dbReference type="Proteomes" id="UP000503011">
    <property type="component" value="Chromosome"/>
</dbReference>
<accession>A0A6F8YS26</accession>
<dbReference type="EMBL" id="AP022871">
    <property type="protein sequence ID" value="BCB88738.1"/>
    <property type="molecule type" value="Genomic_DNA"/>
</dbReference>
<reference evidence="2 3" key="2">
    <citation type="submission" date="2020-03" db="EMBL/GenBank/DDBJ databases">
        <authorList>
            <person name="Ichikawa N."/>
            <person name="Kimura A."/>
            <person name="Kitahashi Y."/>
            <person name="Uohara A."/>
        </authorList>
    </citation>
    <scope>NUCLEOTIDE SEQUENCE [LARGE SCALE GENOMIC DNA]</scope>
    <source>
        <strain evidence="2 3">NBRC 105367</strain>
    </source>
</reference>
<proteinExistence type="predicted"/>
<protein>
    <submittedName>
        <fullName evidence="2">Uncharacterized protein</fullName>
    </submittedName>
</protein>
<name>A0A6F8YS26_9ACTN</name>
<dbReference type="KEGG" id="psuu:Psuf_060510"/>
<evidence type="ECO:0000313" key="3">
    <source>
        <dbReference type="Proteomes" id="UP000503011"/>
    </source>
</evidence>